<evidence type="ECO:0000259" key="2">
    <source>
        <dbReference type="PROSITE" id="PS50222"/>
    </source>
</evidence>
<dbReference type="Proteomes" id="UP001164746">
    <property type="component" value="Chromosome 11"/>
</dbReference>
<dbReference type="InterPro" id="IPR011992">
    <property type="entry name" value="EF-hand-dom_pair"/>
</dbReference>
<feature type="domain" description="EF-hand" evidence="2">
    <location>
        <begin position="14"/>
        <end position="49"/>
    </location>
</feature>
<keyword evidence="4" id="KW-1185">Reference proteome</keyword>
<dbReference type="PROSITE" id="PS50222">
    <property type="entry name" value="EF_HAND_2"/>
    <property type="match status" value="1"/>
</dbReference>
<gene>
    <name evidence="3" type="ORF">MAR_001263</name>
</gene>
<protein>
    <submittedName>
        <fullName evidence="3">SELN-like protein</fullName>
    </submittedName>
</protein>
<evidence type="ECO:0000313" key="3">
    <source>
        <dbReference type="EMBL" id="WAR19425.1"/>
    </source>
</evidence>
<proteinExistence type="predicted"/>
<dbReference type="InterPro" id="IPR018247">
    <property type="entry name" value="EF_Hand_1_Ca_BS"/>
</dbReference>
<dbReference type="PROSITE" id="PS00018">
    <property type="entry name" value="EF_HAND_1"/>
    <property type="match status" value="1"/>
</dbReference>
<evidence type="ECO:0000256" key="1">
    <source>
        <dbReference type="ARBA" id="ARBA00022837"/>
    </source>
</evidence>
<reference evidence="3" key="1">
    <citation type="submission" date="2022-11" db="EMBL/GenBank/DDBJ databases">
        <title>Centuries of genome instability and evolution in soft-shell clam transmissible cancer (bioRxiv).</title>
        <authorList>
            <person name="Hart S.F.M."/>
            <person name="Yonemitsu M.A."/>
            <person name="Giersch R.M."/>
            <person name="Beal B.F."/>
            <person name="Arriagada G."/>
            <person name="Davis B.W."/>
            <person name="Ostrander E.A."/>
            <person name="Goff S.P."/>
            <person name="Metzger M.J."/>
        </authorList>
    </citation>
    <scope>NUCLEOTIDE SEQUENCE</scope>
    <source>
        <strain evidence="3">MELC-2E11</strain>
        <tissue evidence="3">Siphon/mantle</tissue>
    </source>
</reference>
<dbReference type="PANTHER" id="PTHR16213:SF78">
    <property type="entry name" value="SELENOPROTEIN N"/>
    <property type="match status" value="1"/>
</dbReference>
<organism evidence="3 4">
    <name type="scientific">Mya arenaria</name>
    <name type="common">Soft-shell clam</name>
    <dbReference type="NCBI Taxonomy" id="6604"/>
    <lineage>
        <taxon>Eukaryota</taxon>
        <taxon>Metazoa</taxon>
        <taxon>Spiralia</taxon>
        <taxon>Lophotrochozoa</taxon>
        <taxon>Mollusca</taxon>
        <taxon>Bivalvia</taxon>
        <taxon>Autobranchia</taxon>
        <taxon>Heteroconchia</taxon>
        <taxon>Euheterodonta</taxon>
        <taxon>Imparidentia</taxon>
        <taxon>Neoheterodontei</taxon>
        <taxon>Myida</taxon>
        <taxon>Myoidea</taxon>
        <taxon>Myidae</taxon>
        <taxon>Mya</taxon>
    </lineage>
</organism>
<keyword evidence="1" id="KW-0106">Calcium</keyword>
<dbReference type="SUPFAM" id="SSF47473">
    <property type="entry name" value="EF-hand"/>
    <property type="match status" value="1"/>
</dbReference>
<accession>A0ABY7FBE7</accession>
<sequence>MTSTPDLKNEIIHSIGDEGVQMFKAFDRNSDNYLSIEEFEPLFHSIMGQQSEGQFLLKDKVYEQPFDETDEILLVKSSFLPLVLSSMTKAQNQGMGGNEAPLDGLYKWKTQHKELENFAVAHFNSFFPPKGTELGSIYHIIEDERGFLDEMTGDLSSNRYYPPDVKMEHIIFHRLLSMFHPRPFIISRFKPRGSIACIRAQNDKYLDIIFRIHAEFQLNELPNFPFWFTPAQFTGHLIVTRDLKHIEHFNLYVPSDKKLNMSLHSVSHSIPASQINDKTPSITFDPAGIQWHEEITETAALKKLEIHMYPFKEHYKFPVMMYVAYSNGTIAHKVNANDFMDVKTSIMENGFAGSDGQYRHFLTTGMARCRQGEVAELKPVEPVEHQEE</sequence>
<name>A0ABY7FBE7_MYAAR</name>
<evidence type="ECO:0000313" key="4">
    <source>
        <dbReference type="Proteomes" id="UP001164746"/>
    </source>
</evidence>
<dbReference type="PANTHER" id="PTHR16213">
    <property type="entry name" value="SELENOPROTEIN N"/>
    <property type="match status" value="1"/>
</dbReference>
<dbReference type="EMBL" id="CP111022">
    <property type="protein sequence ID" value="WAR19425.1"/>
    <property type="molecule type" value="Genomic_DNA"/>
</dbReference>
<dbReference type="InterPro" id="IPR002048">
    <property type="entry name" value="EF_hand_dom"/>
</dbReference>